<reference evidence="1 2" key="1">
    <citation type="submission" date="2016-11" db="EMBL/GenBank/DDBJ databases">
        <title>The macronuclear genome of Stentor coeruleus: a giant cell with tiny introns.</title>
        <authorList>
            <person name="Slabodnick M."/>
            <person name="Ruby J.G."/>
            <person name="Reiff S.B."/>
            <person name="Swart E.C."/>
            <person name="Gosai S."/>
            <person name="Prabakaran S."/>
            <person name="Witkowska E."/>
            <person name="Larue G.E."/>
            <person name="Fisher S."/>
            <person name="Freeman R.M."/>
            <person name="Gunawardena J."/>
            <person name="Chu W."/>
            <person name="Stover N.A."/>
            <person name="Gregory B.D."/>
            <person name="Nowacki M."/>
            <person name="Derisi J."/>
            <person name="Roy S.W."/>
            <person name="Marshall W.F."/>
            <person name="Sood P."/>
        </authorList>
    </citation>
    <scope>NUCLEOTIDE SEQUENCE [LARGE SCALE GENOMIC DNA]</scope>
    <source>
        <strain evidence="1">WM001</strain>
    </source>
</reference>
<evidence type="ECO:0008006" key="3">
    <source>
        <dbReference type="Google" id="ProtNLM"/>
    </source>
</evidence>
<dbReference type="EMBL" id="MPUH01000350">
    <property type="protein sequence ID" value="OMJ82185.1"/>
    <property type="molecule type" value="Genomic_DNA"/>
</dbReference>
<dbReference type="GO" id="GO:0006888">
    <property type="term" value="P:endoplasmic reticulum to Golgi vesicle-mediated transport"/>
    <property type="evidence" value="ECO:0007669"/>
    <property type="project" value="InterPro"/>
</dbReference>
<keyword evidence="2" id="KW-1185">Reference proteome</keyword>
<dbReference type="Proteomes" id="UP000187209">
    <property type="component" value="Unassembled WGS sequence"/>
</dbReference>
<sequence>MEGLLVFVAVISKDNKPIILQEFRSNTDITMHFVVYSSLDIIERKIVEIRDSNEMTKNYLGYLGPALLGEGDYALYGWLSFTGVKFVAVLKENYEQRNDEKIKSLMQKLEQLYIKTISNPFHDPSDFTSVKFIDKLQKKAKRILKA</sequence>
<protein>
    <recommendedName>
        <fullName evidence="3">Trafficking protein particle complex subunit</fullName>
    </recommendedName>
</protein>
<dbReference type="InterPro" id="IPR011012">
    <property type="entry name" value="Longin-like_dom_sf"/>
</dbReference>
<dbReference type="SUPFAM" id="SSF64356">
    <property type="entry name" value="SNARE-like"/>
    <property type="match status" value="1"/>
</dbReference>
<dbReference type="OrthoDB" id="10258445at2759"/>
<dbReference type="Pfam" id="PF04628">
    <property type="entry name" value="Sedlin_N"/>
    <property type="match status" value="1"/>
</dbReference>
<dbReference type="Gene3D" id="3.30.450.70">
    <property type="match status" value="1"/>
</dbReference>
<comment type="caution">
    <text evidence="1">The sequence shown here is derived from an EMBL/GenBank/DDBJ whole genome shotgun (WGS) entry which is preliminary data.</text>
</comment>
<dbReference type="InterPro" id="IPR006722">
    <property type="entry name" value="Sedlin"/>
</dbReference>
<evidence type="ECO:0000313" key="1">
    <source>
        <dbReference type="EMBL" id="OMJ82185.1"/>
    </source>
</evidence>
<dbReference type="AlphaFoldDB" id="A0A1R2BZS9"/>
<dbReference type="GO" id="GO:0005737">
    <property type="term" value="C:cytoplasm"/>
    <property type="evidence" value="ECO:0007669"/>
    <property type="project" value="GOC"/>
</dbReference>
<accession>A0A1R2BZS9</accession>
<evidence type="ECO:0000313" key="2">
    <source>
        <dbReference type="Proteomes" id="UP000187209"/>
    </source>
</evidence>
<name>A0A1R2BZS9_9CILI</name>
<organism evidence="1 2">
    <name type="scientific">Stentor coeruleus</name>
    <dbReference type="NCBI Taxonomy" id="5963"/>
    <lineage>
        <taxon>Eukaryota</taxon>
        <taxon>Sar</taxon>
        <taxon>Alveolata</taxon>
        <taxon>Ciliophora</taxon>
        <taxon>Postciliodesmatophora</taxon>
        <taxon>Heterotrichea</taxon>
        <taxon>Heterotrichida</taxon>
        <taxon>Stentoridae</taxon>
        <taxon>Stentor</taxon>
    </lineage>
</organism>
<dbReference type="PANTHER" id="PTHR12403">
    <property type="entry name" value="TRAFFICKING PROTEIN PARTICLE COMPLEX SUBUNIT 2"/>
    <property type="match status" value="1"/>
</dbReference>
<gene>
    <name evidence="1" type="ORF">SteCoe_17206</name>
</gene>
<proteinExistence type="predicted"/>